<sequence>MKKYDSISDILGFPYVTTDSDSALEYISLASEGMKAYTITNFRDHYDLSVTQIAAILGTSEPTLYRKIKSNALLNISDAVKLLEVTDLFLYGEDVLESRDNFFMWLDLPNTALGGLTPMEVITYPEGISKVRDLLSRIEYGVYS</sequence>
<accession>A0A1N7LQS6</accession>
<evidence type="ECO:0000259" key="1">
    <source>
        <dbReference type="Pfam" id="PF09722"/>
    </source>
</evidence>
<dbReference type="InterPro" id="IPR046847">
    <property type="entry name" value="Xre-like_HTH"/>
</dbReference>
<feature type="domain" description="Antitoxin Xre-like helix-turn-helix" evidence="2">
    <location>
        <begin position="28"/>
        <end position="75"/>
    </location>
</feature>
<feature type="domain" description="Antitoxin Xre/MbcA/ParS-like toxin-binding" evidence="1">
    <location>
        <begin position="93"/>
        <end position="141"/>
    </location>
</feature>
<protein>
    <submittedName>
        <fullName evidence="3">Putative toxin-antitoxin system antitoxin component, TIGR02293 family</fullName>
    </submittedName>
</protein>
<dbReference type="Pfam" id="PF09722">
    <property type="entry name" value="Xre_MbcA_ParS_C"/>
    <property type="match status" value="1"/>
</dbReference>
<proteinExistence type="predicted"/>
<evidence type="ECO:0000259" key="2">
    <source>
        <dbReference type="Pfam" id="PF20432"/>
    </source>
</evidence>
<dbReference type="RefSeq" id="WP_076499564.1">
    <property type="nucleotide sequence ID" value="NZ_FTOP01000004.1"/>
</dbReference>
<organism evidence="3 4">
    <name type="scientific">Belliella pelovolcani</name>
    <dbReference type="NCBI Taxonomy" id="529505"/>
    <lineage>
        <taxon>Bacteria</taxon>
        <taxon>Pseudomonadati</taxon>
        <taxon>Bacteroidota</taxon>
        <taxon>Cytophagia</taxon>
        <taxon>Cytophagales</taxon>
        <taxon>Cyclobacteriaceae</taxon>
        <taxon>Belliella</taxon>
    </lineage>
</organism>
<dbReference type="OrthoDB" id="5770459at2"/>
<keyword evidence="4" id="KW-1185">Reference proteome</keyword>
<evidence type="ECO:0000313" key="4">
    <source>
        <dbReference type="Proteomes" id="UP000186026"/>
    </source>
</evidence>
<dbReference type="Proteomes" id="UP000186026">
    <property type="component" value="Unassembled WGS sequence"/>
</dbReference>
<name>A0A1N7LQS6_9BACT</name>
<evidence type="ECO:0000313" key="3">
    <source>
        <dbReference type="EMBL" id="SIS76061.1"/>
    </source>
</evidence>
<dbReference type="GO" id="GO:0003677">
    <property type="term" value="F:DNA binding"/>
    <property type="evidence" value="ECO:0007669"/>
    <property type="project" value="InterPro"/>
</dbReference>
<dbReference type="STRING" id="529505.SAMN05421761_10436"/>
<gene>
    <name evidence="3" type="ORF">SAMN05421761_10436</name>
</gene>
<reference evidence="4" key="1">
    <citation type="submission" date="2017-01" db="EMBL/GenBank/DDBJ databases">
        <authorList>
            <person name="Varghese N."/>
            <person name="Submissions S."/>
        </authorList>
    </citation>
    <scope>NUCLEOTIDE SEQUENCE [LARGE SCALE GENOMIC DNA]</scope>
    <source>
        <strain evidence="4">DSM 46698</strain>
    </source>
</reference>
<dbReference type="EMBL" id="FTOP01000004">
    <property type="protein sequence ID" value="SIS76061.1"/>
    <property type="molecule type" value="Genomic_DNA"/>
</dbReference>
<dbReference type="InterPro" id="IPR024467">
    <property type="entry name" value="Xre/MbcA/ParS-like_toxin-bd"/>
</dbReference>
<dbReference type="Pfam" id="PF20432">
    <property type="entry name" value="Xre-like-HTH"/>
    <property type="match status" value="1"/>
</dbReference>
<dbReference type="AlphaFoldDB" id="A0A1N7LQS6"/>